<accession>A0A2N9GG62</accession>
<sequence>MGSSYFWLEEFPKDSIEDTFAADMEDMAEVHDSCNVVLVGGYEQEDVIDAVDLTAIISQDKECEPRRVDASNNIGMKEDEDVDVTKAIGLVTDIMADAFVVTYSIWLYGRSPVAD</sequence>
<proteinExistence type="predicted"/>
<reference evidence="1" key="1">
    <citation type="submission" date="2018-02" db="EMBL/GenBank/DDBJ databases">
        <authorList>
            <person name="Cohen D.B."/>
            <person name="Kent A.D."/>
        </authorList>
    </citation>
    <scope>NUCLEOTIDE SEQUENCE</scope>
</reference>
<dbReference type="AlphaFoldDB" id="A0A2N9GG62"/>
<gene>
    <name evidence="1" type="ORF">FSB_LOCUS26425</name>
</gene>
<name>A0A2N9GG62_FAGSY</name>
<protein>
    <submittedName>
        <fullName evidence="1">Uncharacterized protein</fullName>
    </submittedName>
</protein>
<dbReference type="EMBL" id="OIVN01001881">
    <property type="protein sequence ID" value="SPC98543.1"/>
    <property type="molecule type" value="Genomic_DNA"/>
</dbReference>
<organism evidence="1">
    <name type="scientific">Fagus sylvatica</name>
    <name type="common">Beechnut</name>
    <dbReference type="NCBI Taxonomy" id="28930"/>
    <lineage>
        <taxon>Eukaryota</taxon>
        <taxon>Viridiplantae</taxon>
        <taxon>Streptophyta</taxon>
        <taxon>Embryophyta</taxon>
        <taxon>Tracheophyta</taxon>
        <taxon>Spermatophyta</taxon>
        <taxon>Magnoliopsida</taxon>
        <taxon>eudicotyledons</taxon>
        <taxon>Gunneridae</taxon>
        <taxon>Pentapetalae</taxon>
        <taxon>rosids</taxon>
        <taxon>fabids</taxon>
        <taxon>Fagales</taxon>
        <taxon>Fagaceae</taxon>
        <taxon>Fagus</taxon>
    </lineage>
</organism>
<evidence type="ECO:0000313" key="1">
    <source>
        <dbReference type="EMBL" id="SPC98543.1"/>
    </source>
</evidence>